<accession>A0A5J4VQU0</accession>
<dbReference type="AlphaFoldDB" id="A0A5J4VQU0"/>
<proteinExistence type="predicted"/>
<protein>
    <submittedName>
        <fullName evidence="1">Uncharacterized protein</fullName>
    </submittedName>
</protein>
<gene>
    <name evidence="1" type="ORF">EZS28_019425</name>
</gene>
<name>A0A5J4VQU0_9EUKA</name>
<reference evidence="1 2" key="1">
    <citation type="submission" date="2019-03" db="EMBL/GenBank/DDBJ databases">
        <title>Single cell metagenomics reveals metabolic interactions within the superorganism composed of flagellate Streblomastix strix and complex community of Bacteroidetes bacteria on its surface.</title>
        <authorList>
            <person name="Treitli S.C."/>
            <person name="Kolisko M."/>
            <person name="Husnik F."/>
            <person name="Keeling P."/>
            <person name="Hampl V."/>
        </authorList>
    </citation>
    <scope>NUCLEOTIDE SEQUENCE [LARGE SCALE GENOMIC DNA]</scope>
    <source>
        <strain evidence="1">ST1C</strain>
    </source>
</reference>
<dbReference type="Proteomes" id="UP000324800">
    <property type="component" value="Unassembled WGS sequence"/>
</dbReference>
<comment type="caution">
    <text evidence="1">The sequence shown here is derived from an EMBL/GenBank/DDBJ whole genome shotgun (WGS) entry which is preliminary data.</text>
</comment>
<sequence length="134" mass="15551">MTTKEYNVIGRLTRLGDNLLIEILSEIAIIRDVQYFFVKRLPQGAAVVNPDRTEEDKAEVKTLIVDIRTLKTENLTAESQRFKKFALIYSNQRIDNNNSFYAWAAIYINVSGKVIKHFVHVAVSFYFLFDKNPF</sequence>
<evidence type="ECO:0000313" key="2">
    <source>
        <dbReference type="Proteomes" id="UP000324800"/>
    </source>
</evidence>
<organism evidence="1 2">
    <name type="scientific">Streblomastix strix</name>
    <dbReference type="NCBI Taxonomy" id="222440"/>
    <lineage>
        <taxon>Eukaryota</taxon>
        <taxon>Metamonada</taxon>
        <taxon>Preaxostyla</taxon>
        <taxon>Oxymonadida</taxon>
        <taxon>Streblomastigidae</taxon>
        <taxon>Streblomastix</taxon>
    </lineage>
</organism>
<dbReference type="EMBL" id="SNRW01005450">
    <property type="protein sequence ID" value="KAA6385048.1"/>
    <property type="molecule type" value="Genomic_DNA"/>
</dbReference>
<evidence type="ECO:0000313" key="1">
    <source>
        <dbReference type="EMBL" id="KAA6385048.1"/>
    </source>
</evidence>